<dbReference type="SUPFAM" id="SSF51621">
    <property type="entry name" value="Phosphoenolpyruvate/pyruvate domain"/>
    <property type="match status" value="1"/>
</dbReference>
<name>A0A4Q7NRD5_9ACTN</name>
<dbReference type="CDD" id="cd06557">
    <property type="entry name" value="KPHMT-like"/>
    <property type="match status" value="1"/>
</dbReference>
<evidence type="ECO:0000313" key="11">
    <source>
        <dbReference type="EMBL" id="RZS89626.1"/>
    </source>
</evidence>
<keyword evidence="7" id="KW-0963">Cytoplasm</keyword>
<dbReference type="InterPro" id="IPR015813">
    <property type="entry name" value="Pyrv/PenolPyrv_kinase-like_dom"/>
</dbReference>
<keyword evidence="7 10" id="KW-0460">Magnesium</keyword>
<comment type="caution">
    <text evidence="11">The sequence shown here is derived from an EMBL/GenBank/DDBJ whole genome shotgun (WGS) entry which is preliminary data.</text>
</comment>
<dbReference type="Proteomes" id="UP000293638">
    <property type="component" value="Unassembled WGS sequence"/>
</dbReference>
<evidence type="ECO:0000256" key="4">
    <source>
        <dbReference type="ARBA" id="ARBA00022655"/>
    </source>
</evidence>
<comment type="function">
    <text evidence="6 7">Catalyzes the reversible reaction in which hydroxymethyl group from 5,10-methylenetetrahydrofolate is transferred onto alpha-ketoisovalerate to form ketopantoate.</text>
</comment>
<comment type="subunit">
    <text evidence="3 7">Homodecamer; pentamer of dimers.</text>
</comment>
<reference evidence="11 12" key="1">
    <citation type="submission" date="2019-02" db="EMBL/GenBank/DDBJ databases">
        <title>Genomic Encyclopedia of Type Strains, Phase IV (KMG-IV): sequencing the most valuable type-strain genomes for metagenomic binning, comparative biology and taxonomic classification.</title>
        <authorList>
            <person name="Goeker M."/>
        </authorList>
    </citation>
    <scope>NUCLEOTIDE SEQUENCE [LARGE SCALE GENOMIC DNA]</scope>
    <source>
        <strain evidence="11 12">DSM 45622</strain>
    </source>
</reference>
<dbReference type="RefSeq" id="WP_130492210.1">
    <property type="nucleotide sequence ID" value="NZ_SGXD01000002.1"/>
</dbReference>
<feature type="binding site" evidence="7 10">
    <location>
        <position position="98"/>
    </location>
    <ligand>
        <name>Mg(2+)</name>
        <dbReference type="ChEBI" id="CHEBI:18420"/>
    </ligand>
</feature>
<accession>A0A4Q7NRD5</accession>
<evidence type="ECO:0000256" key="3">
    <source>
        <dbReference type="ARBA" id="ARBA00011424"/>
    </source>
</evidence>
<evidence type="ECO:0000256" key="5">
    <source>
        <dbReference type="ARBA" id="ARBA00022679"/>
    </source>
</evidence>
<dbReference type="GO" id="GO:0032259">
    <property type="term" value="P:methylation"/>
    <property type="evidence" value="ECO:0007669"/>
    <property type="project" value="UniProtKB-KW"/>
</dbReference>
<evidence type="ECO:0000256" key="10">
    <source>
        <dbReference type="PIRSR" id="PIRSR000388-3"/>
    </source>
</evidence>
<dbReference type="GO" id="GO:0003864">
    <property type="term" value="F:3-methyl-2-oxobutanoate hydroxymethyltransferase activity"/>
    <property type="evidence" value="ECO:0007669"/>
    <property type="project" value="UniProtKB-UniRule"/>
</dbReference>
<gene>
    <name evidence="7" type="primary">panB</name>
    <name evidence="11" type="ORF">EV189_1395</name>
</gene>
<feature type="active site" description="Proton acceptor" evidence="7 8">
    <location>
        <position position="196"/>
    </location>
</feature>
<evidence type="ECO:0000256" key="9">
    <source>
        <dbReference type="PIRSR" id="PIRSR000388-2"/>
    </source>
</evidence>
<dbReference type="FunFam" id="3.20.20.60:FF:000003">
    <property type="entry name" value="3-methyl-2-oxobutanoate hydroxymethyltransferase"/>
    <property type="match status" value="1"/>
</dbReference>
<dbReference type="InterPro" id="IPR003700">
    <property type="entry name" value="Pantoate_hydroxy_MeTrfase"/>
</dbReference>
<evidence type="ECO:0000256" key="1">
    <source>
        <dbReference type="ARBA" id="ARBA00005033"/>
    </source>
</evidence>
<dbReference type="UniPathway" id="UPA00028">
    <property type="reaction ID" value="UER00003"/>
</dbReference>
<dbReference type="PANTHER" id="PTHR20881">
    <property type="entry name" value="3-METHYL-2-OXOBUTANOATE HYDROXYMETHYLTRANSFERASE"/>
    <property type="match status" value="1"/>
</dbReference>
<dbReference type="PIRSF" id="PIRSF000388">
    <property type="entry name" value="Pantoate_hydroxy_MeTrfase"/>
    <property type="match status" value="1"/>
</dbReference>
<keyword evidence="4 7" id="KW-0566">Pantothenate biosynthesis</keyword>
<keyword evidence="5 7" id="KW-0808">Transferase</keyword>
<comment type="similarity">
    <text evidence="2 7">Belongs to the PanB family.</text>
</comment>
<comment type="subcellular location">
    <subcellularLocation>
        <location evidence="7">Cytoplasm</location>
    </subcellularLocation>
</comment>
<dbReference type="Gene3D" id="3.20.20.60">
    <property type="entry name" value="Phosphoenolpyruvate-binding domains"/>
    <property type="match status" value="1"/>
</dbReference>
<dbReference type="Pfam" id="PF02548">
    <property type="entry name" value="Pantoate_transf"/>
    <property type="match status" value="1"/>
</dbReference>
<feature type="binding site" evidence="7 10">
    <location>
        <position position="59"/>
    </location>
    <ligand>
        <name>Mg(2+)</name>
        <dbReference type="ChEBI" id="CHEBI:18420"/>
    </ligand>
</feature>
<dbReference type="OrthoDB" id="9781789at2"/>
<keyword evidence="11" id="KW-0489">Methyltransferase</keyword>
<keyword evidence="12" id="KW-1185">Reference proteome</keyword>
<evidence type="ECO:0000256" key="2">
    <source>
        <dbReference type="ARBA" id="ARBA00008676"/>
    </source>
</evidence>
<dbReference type="GO" id="GO:0008168">
    <property type="term" value="F:methyltransferase activity"/>
    <property type="evidence" value="ECO:0007669"/>
    <property type="project" value="UniProtKB-KW"/>
</dbReference>
<keyword evidence="7 10" id="KW-0479">Metal-binding</keyword>
<comment type="catalytic activity">
    <reaction evidence="7">
        <text>(6R)-5,10-methylene-5,6,7,8-tetrahydrofolate + 3-methyl-2-oxobutanoate + H2O = 2-dehydropantoate + (6S)-5,6,7,8-tetrahydrofolate</text>
        <dbReference type="Rhea" id="RHEA:11824"/>
        <dbReference type="ChEBI" id="CHEBI:11561"/>
        <dbReference type="ChEBI" id="CHEBI:11851"/>
        <dbReference type="ChEBI" id="CHEBI:15377"/>
        <dbReference type="ChEBI" id="CHEBI:15636"/>
        <dbReference type="ChEBI" id="CHEBI:57453"/>
        <dbReference type="EC" id="2.1.2.11"/>
    </reaction>
</comment>
<protein>
    <recommendedName>
        <fullName evidence="7">3-methyl-2-oxobutanoate hydroxymethyltransferase</fullName>
        <ecNumber evidence="7">2.1.2.11</ecNumber>
    </recommendedName>
    <alternativeName>
        <fullName evidence="7">Ketopantoate hydroxymethyltransferase</fullName>
        <shortName evidence="7">KPHMT</shortName>
    </alternativeName>
</protein>
<dbReference type="EC" id="2.1.2.11" evidence="7"/>
<dbReference type="InterPro" id="IPR040442">
    <property type="entry name" value="Pyrv_kinase-like_dom_sf"/>
</dbReference>
<dbReference type="AlphaFoldDB" id="A0A4Q7NRD5"/>
<dbReference type="NCBIfam" id="NF001452">
    <property type="entry name" value="PRK00311.1"/>
    <property type="match status" value="1"/>
</dbReference>
<organism evidence="11 12">
    <name type="scientific">Motilibacter rhizosphaerae</name>
    <dbReference type="NCBI Taxonomy" id="598652"/>
    <lineage>
        <taxon>Bacteria</taxon>
        <taxon>Bacillati</taxon>
        <taxon>Actinomycetota</taxon>
        <taxon>Actinomycetes</taxon>
        <taxon>Motilibacterales</taxon>
        <taxon>Motilibacteraceae</taxon>
        <taxon>Motilibacter</taxon>
    </lineage>
</organism>
<feature type="binding site" evidence="7 9">
    <location>
        <begin position="59"/>
        <end position="60"/>
    </location>
    <ligand>
        <name>3-methyl-2-oxobutanoate</name>
        <dbReference type="ChEBI" id="CHEBI:11851"/>
    </ligand>
</feature>
<comment type="cofactor">
    <cofactor evidence="7 10">
        <name>Mg(2+)</name>
        <dbReference type="ChEBI" id="CHEBI:18420"/>
    </cofactor>
    <text evidence="7 10">Binds 1 Mg(2+) ion per subunit.</text>
</comment>
<evidence type="ECO:0000313" key="12">
    <source>
        <dbReference type="Proteomes" id="UP000293638"/>
    </source>
</evidence>
<dbReference type="GO" id="GO:0015940">
    <property type="term" value="P:pantothenate biosynthetic process"/>
    <property type="evidence" value="ECO:0007669"/>
    <property type="project" value="UniProtKB-UniRule"/>
</dbReference>
<dbReference type="PANTHER" id="PTHR20881:SF0">
    <property type="entry name" value="3-METHYL-2-OXOBUTANOATE HYDROXYMETHYLTRANSFERASE"/>
    <property type="match status" value="1"/>
</dbReference>
<dbReference type="NCBIfam" id="TIGR00222">
    <property type="entry name" value="panB"/>
    <property type="match status" value="1"/>
</dbReference>
<evidence type="ECO:0000256" key="6">
    <source>
        <dbReference type="ARBA" id="ARBA00056497"/>
    </source>
</evidence>
<evidence type="ECO:0000256" key="7">
    <source>
        <dbReference type="HAMAP-Rule" id="MF_00156"/>
    </source>
</evidence>
<feature type="binding site" evidence="7 10">
    <location>
        <position position="130"/>
    </location>
    <ligand>
        <name>Mg(2+)</name>
        <dbReference type="ChEBI" id="CHEBI:18420"/>
    </ligand>
</feature>
<feature type="binding site" evidence="7 9">
    <location>
        <position position="98"/>
    </location>
    <ligand>
        <name>3-methyl-2-oxobutanoate</name>
        <dbReference type="ChEBI" id="CHEBI:11851"/>
    </ligand>
</feature>
<feature type="binding site" evidence="7 9">
    <location>
        <position position="128"/>
    </location>
    <ligand>
        <name>3-methyl-2-oxobutanoate</name>
        <dbReference type="ChEBI" id="CHEBI:11851"/>
    </ligand>
</feature>
<dbReference type="EMBL" id="SGXD01000002">
    <property type="protein sequence ID" value="RZS89626.1"/>
    <property type="molecule type" value="Genomic_DNA"/>
</dbReference>
<dbReference type="GO" id="GO:0005737">
    <property type="term" value="C:cytoplasm"/>
    <property type="evidence" value="ECO:0007669"/>
    <property type="project" value="UniProtKB-SubCell"/>
</dbReference>
<sequence length="279" mass="28824">MANDPVLPPVARVSGRRITIRDLQAAKDAGERWATLTAYDALTAGVFDGAGIPVLLVGDSAGNVVLGHATTLPVTVDELVSMSAAVVRGTRRSLVVADLPFGSYQAGPAQALETAARFLKEAQVHAVKFEGGTQVVPQVHALVEAGVPVMGHLGLTPQSVNQLGGFRVQGRGDDGERLLDAAVALEEAGAFAVVLEAVPADLAERVSKTLRIPTVGIGAGAGTDAQVLVWQDMAGLSPDPVPRFVKRYADLRGVLDSAARAYAADVASGSFPTVEQAYG</sequence>
<comment type="pathway">
    <text evidence="1 7">Cofactor biosynthesis; (R)-pantothenate biosynthesis; (R)-pantoate from 3-methyl-2-oxobutanoate: step 1/2.</text>
</comment>
<dbReference type="HAMAP" id="MF_00156">
    <property type="entry name" value="PanB"/>
    <property type="match status" value="1"/>
</dbReference>
<dbReference type="GO" id="GO:0000287">
    <property type="term" value="F:magnesium ion binding"/>
    <property type="evidence" value="ECO:0007669"/>
    <property type="project" value="TreeGrafter"/>
</dbReference>
<evidence type="ECO:0000256" key="8">
    <source>
        <dbReference type="PIRSR" id="PIRSR000388-1"/>
    </source>
</evidence>
<proteinExistence type="inferred from homology"/>